<dbReference type="AlphaFoldDB" id="A0A521CHJ0"/>
<proteinExistence type="predicted"/>
<accession>A0A521CHJ0</accession>
<evidence type="ECO:0000313" key="2">
    <source>
        <dbReference type="Proteomes" id="UP000317557"/>
    </source>
</evidence>
<dbReference type="Gene3D" id="2.60.120.10">
    <property type="entry name" value="Jelly Rolls"/>
    <property type="match status" value="1"/>
</dbReference>
<protein>
    <recommendedName>
        <fullName evidence="3">Cupin domain-containing protein</fullName>
    </recommendedName>
</protein>
<gene>
    <name evidence="1" type="ORF">SAMN06265219_105111</name>
</gene>
<sequence length="116" mass="13088">MTITRIYTGADNESHFEDFEIELEDAGDIGHLSERLDATGIIFRRTDPDYNYDWHNAPRRQYIIMLDGAVDVEIGDGTVRRFSTGDIVLVEDTTGRGHISRAVNNGPRTSVFITLD</sequence>
<dbReference type="RefSeq" id="WP_142453937.1">
    <property type="nucleotide sequence ID" value="NZ_FXTP01000005.1"/>
</dbReference>
<dbReference type="SUPFAM" id="SSF51182">
    <property type="entry name" value="RmlC-like cupins"/>
    <property type="match status" value="1"/>
</dbReference>
<organism evidence="1 2">
    <name type="scientific">Gracilimonas mengyeensis</name>
    <dbReference type="NCBI Taxonomy" id="1302730"/>
    <lineage>
        <taxon>Bacteria</taxon>
        <taxon>Pseudomonadati</taxon>
        <taxon>Balneolota</taxon>
        <taxon>Balneolia</taxon>
        <taxon>Balneolales</taxon>
        <taxon>Balneolaceae</taxon>
        <taxon>Gracilimonas</taxon>
    </lineage>
</organism>
<name>A0A521CHJ0_9BACT</name>
<dbReference type="InterPro" id="IPR014710">
    <property type="entry name" value="RmlC-like_jellyroll"/>
</dbReference>
<dbReference type="InterPro" id="IPR011051">
    <property type="entry name" value="RmlC_Cupin_sf"/>
</dbReference>
<dbReference type="Proteomes" id="UP000317557">
    <property type="component" value="Unassembled WGS sequence"/>
</dbReference>
<reference evidence="1 2" key="1">
    <citation type="submission" date="2017-05" db="EMBL/GenBank/DDBJ databases">
        <authorList>
            <person name="Varghese N."/>
            <person name="Submissions S."/>
        </authorList>
    </citation>
    <scope>NUCLEOTIDE SEQUENCE [LARGE SCALE GENOMIC DNA]</scope>
    <source>
        <strain evidence="1 2">DSM 21985</strain>
    </source>
</reference>
<dbReference type="EMBL" id="FXTP01000005">
    <property type="protein sequence ID" value="SMO58211.1"/>
    <property type="molecule type" value="Genomic_DNA"/>
</dbReference>
<dbReference type="OrthoDB" id="4205621at2"/>
<keyword evidence="2" id="KW-1185">Reference proteome</keyword>
<evidence type="ECO:0008006" key="3">
    <source>
        <dbReference type="Google" id="ProtNLM"/>
    </source>
</evidence>
<evidence type="ECO:0000313" key="1">
    <source>
        <dbReference type="EMBL" id="SMO58211.1"/>
    </source>
</evidence>